<dbReference type="Proteomes" id="UP000600565">
    <property type="component" value="Unassembled WGS sequence"/>
</dbReference>
<dbReference type="GO" id="GO:0016787">
    <property type="term" value="F:hydrolase activity"/>
    <property type="evidence" value="ECO:0007669"/>
    <property type="project" value="UniProtKB-KW"/>
</dbReference>
<dbReference type="Gene3D" id="3.40.50.1820">
    <property type="entry name" value="alpha/beta hydrolase"/>
    <property type="match status" value="1"/>
</dbReference>
<evidence type="ECO:0000313" key="3">
    <source>
        <dbReference type="EMBL" id="MBD8033474.1"/>
    </source>
</evidence>
<reference evidence="3 4" key="1">
    <citation type="submission" date="2020-08" db="EMBL/GenBank/DDBJ databases">
        <title>A Genomic Blueprint of the Chicken Gut Microbiome.</title>
        <authorList>
            <person name="Gilroy R."/>
            <person name="Ravi A."/>
            <person name="Getino M."/>
            <person name="Pursley I."/>
            <person name="Horton D.L."/>
            <person name="Alikhan N.-F."/>
            <person name="Baker D."/>
            <person name="Gharbi K."/>
            <person name="Hall N."/>
            <person name="Watson M."/>
            <person name="Adriaenssens E.M."/>
            <person name="Foster-Nyarko E."/>
            <person name="Jarju S."/>
            <person name="Secka A."/>
            <person name="Antonio M."/>
            <person name="Oren A."/>
            <person name="Chaudhuri R."/>
            <person name="La Ragione R.M."/>
            <person name="Hildebrand F."/>
            <person name="Pallen M.J."/>
        </authorList>
    </citation>
    <scope>NUCLEOTIDE SEQUENCE [LARGE SCALE GENOMIC DNA]</scope>
    <source>
        <strain evidence="3 4">Sa1YVA6</strain>
    </source>
</reference>
<sequence length="279" mass="32097">MWQQNLIETARGTFEYFKHGEGEPMAITHLYSEFDERGNAFANPFTTKFTVYLINLRGTVNSVRAQQDSEYSMVETVHDMEAIRKALHIEKWAFGGHSTGGMLALQYAVQAPNSITKLIAGGTAASYEYAMHKDCMYNHQNKNFHRVTEIMNLLSDQSTSKEDRQKLGYEWALFSYYSEDKLKEALKKPNSGKTVGPRLTYFRQVEYRDMDLREKLKDINIPSFIYAGRYDAQCPVNFGIEIAELIKNANLTIFEKSNHFPFLEEEEPFTELVNQFAGA</sequence>
<dbReference type="InterPro" id="IPR000073">
    <property type="entry name" value="AB_hydrolase_1"/>
</dbReference>
<comment type="caution">
    <text evidence="3">The sequence shown here is derived from an EMBL/GenBank/DDBJ whole genome shotgun (WGS) entry which is preliminary data.</text>
</comment>
<protein>
    <submittedName>
        <fullName evidence="3">Alpha/beta hydrolase</fullName>
    </submittedName>
</protein>
<name>A0ABR8XNJ5_9BACL</name>
<dbReference type="Gene3D" id="6.10.140.700">
    <property type="match status" value="1"/>
</dbReference>
<dbReference type="PANTHER" id="PTHR43798:SF31">
    <property type="entry name" value="AB HYDROLASE SUPERFAMILY PROTEIN YCLE"/>
    <property type="match status" value="1"/>
</dbReference>
<organism evidence="3 4">
    <name type="scientific">Solibacillus merdavium</name>
    <dbReference type="NCBI Taxonomy" id="2762218"/>
    <lineage>
        <taxon>Bacteria</taxon>
        <taxon>Bacillati</taxon>
        <taxon>Bacillota</taxon>
        <taxon>Bacilli</taxon>
        <taxon>Bacillales</taxon>
        <taxon>Caryophanaceae</taxon>
        <taxon>Solibacillus</taxon>
    </lineage>
</organism>
<evidence type="ECO:0000259" key="2">
    <source>
        <dbReference type="Pfam" id="PF00561"/>
    </source>
</evidence>
<evidence type="ECO:0000256" key="1">
    <source>
        <dbReference type="ARBA" id="ARBA00022801"/>
    </source>
</evidence>
<dbReference type="Pfam" id="PF00561">
    <property type="entry name" value="Abhydrolase_1"/>
    <property type="match status" value="1"/>
</dbReference>
<dbReference type="RefSeq" id="WP_191704024.1">
    <property type="nucleotide sequence ID" value="NZ_JACSPW010000008.1"/>
</dbReference>
<accession>A0ABR8XNJ5</accession>
<gene>
    <name evidence="3" type="ORF">H9632_10365</name>
</gene>
<proteinExistence type="predicted"/>
<dbReference type="EMBL" id="JACSPW010000008">
    <property type="protein sequence ID" value="MBD8033474.1"/>
    <property type="molecule type" value="Genomic_DNA"/>
</dbReference>
<dbReference type="PANTHER" id="PTHR43798">
    <property type="entry name" value="MONOACYLGLYCEROL LIPASE"/>
    <property type="match status" value="1"/>
</dbReference>
<dbReference type="SUPFAM" id="SSF53474">
    <property type="entry name" value="alpha/beta-Hydrolases"/>
    <property type="match status" value="1"/>
</dbReference>
<evidence type="ECO:0000313" key="4">
    <source>
        <dbReference type="Proteomes" id="UP000600565"/>
    </source>
</evidence>
<feature type="domain" description="AB hydrolase-1" evidence="2">
    <location>
        <begin position="42"/>
        <end position="265"/>
    </location>
</feature>
<keyword evidence="4" id="KW-1185">Reference proteome</keyword>
<dbReference type="InterPro" id="IPR029058">
    <property type="entry name" value="AB_hydrolase_fold"/>
</dbReference>
<dbReference type="InterPro" id="IPR050266">
    <property type="entry name" value="AB_hydrolase_sf"/>
</dbReference>
<keyword evidence="1 3" id="KW-0378">Hydrolase</keyword>